<organism evidence="1 2">
    <name type="scientific">Dermatophagoides pteronyssinus</name>
    <name type="common">European house dust mite</name>
    <dbReference type="NCBI Taxonomy" id="6956"/>
    <lineage>
        <taxon>Eukaryota</taxon>
        <taxon>Metazoa</taxon>
        <taxon>Ecdysozoa</taxon>
        <taxon>Arthropoda</taxon>
        <taxon>Chelicerata</taxon>
        <taxon>Arachnida</taxon>
        <taxon>Acari</taxon>
        <taxon>Acariformes</taxon>
        <taxon>Sarcoptiformes</taxon>
        <taxon>Astigmata</taxon>
        <taxon>Psoroptidia</taxon>
        <taxon>Analgoidea</taxon>
        <taxon>Pyroglyphidae</taxon>
        <taxon>Dermatophagoidinae</taxon>
        <taxon>Dermatophagoides</taxon>
    </lineage>
</organism>
<name>A0ABQ8JJV7_DERPT</name>
<comment type="caution">
    <text evidence="1">The sequence shown here is derived from an EMBL/GenBank/DDBJ whole genome shotgun (WGS) entry which is preliminary data.</text>
</comment>
<accession>A0ABQ8JJV7</accession>
<reference evidence="1 2" key="2">
    <citation type="journal article" date="2022" name="Mol. Biol. Evol.">
        <title>Comparative Genomics Reveals Insights into the Divergent Evolution of Astigmatic Mites and Household Pest Adaptations.</title>
        <authorList>
            <person name="Xiong Q."/>
            <person name="Wan A.T."/>
            <person name="Liu X."/>
            <person name="Fung C.S."/>
            <person name="Xiao X."/>
            <person name="Malainual N."/>
            <person name="Hou J."/>
            <person name="Wang L."/>
            <person name="Wang M."/>
            <person name="Yang K.Y."/>
            <person name="Cui Y."/>
            <person name="Leung E.L."/>
            <person name="Nong W."/>
            <person name="Shin S.K."/>
            <person name="Au S.W."/>
            <person name="Jeong K.Y."/>
            <person name="Chew F.T."/>
            <person name="Hui J.H."/>
            <person name="Leung T.F."/>
            <person name="Tungtrongchitr A."/>
            <person name="Zhong N."/>
            <person name="Liu Z."/>
            <person name="Tsui S.K."/>
        </authorList>
    </citation>
    <scope>NUCLEOTIDE SEQUENCE [LARGE SCALE GENOMIC DNA]</scope>
    <source>
        <strain evidence="1">Derp</strain>
    </source>
</reference>
<proteinExistence type="predicted"/>
<evidence type="ECO:0000313" key="1">
    <source>
        <dbReference type="EMBL" id="KAH9422727.1"/>
    </source>
</evidence>
<dbReference type="Proteomes" id="UP000887458">
    <property type="component" value="Unassembled WGS sequence"/>
</dbReference>
<keyword evidence="2" id="KW-1185">Reference proteome</keyword>
<evidence type="ECO:0008006" key="3">
    <source>
        <dbReference type="Google" id="ProtNLM"/>
    </source>
</evidence>
<protein>
    <recommendedName>
        <fullName evidence="3">Phospholipid scramblase</fullName>
    </recommendedName>
</protein>
<sequence length="81" mass="9342">MVNFAFVPVVEPIFVHKKRHILSIHVNRIFGRGCCCCCCCELSISSIANPIGRFEEFELIVSGFLINQSINQSIWQYQNRH</sequence>
<evidence type="ECO:0000313" key="2">
    <source>
        <dbReference type="Proteomes" id="UP000887458"/>
    </source>
</evidence>
<gene>
    <name evidence="1" type="ORF">DERP_003407</name>
</gene>
<reference evidence="1 2" key="1">
    <citation type="journal article" date="2018" name="J. Allergy Clin. Immunol.">
        <title>High-quality assembly of Dermatophagoides pteronyssinus genome and transcriptome reveals a wide range of novel allergens.</title>
        <authorList>
            <person name="Liu X.Y."/>
            <person name="Yang K.Y."/>
            <person name="Wang M.Q."/>
            <person name="Kwok J.S."/>
            <person name="Zeng X."/>
            <person name="Yang Z."/>
            <person name="Xiao X.J."/>
            <person name="Lau C.P."/>
            <person name="Li Y."/>
            <person name="Huang Z.M."/>
            <person name="Ba J.G."/>
            <person name="Yim A.K."/>
            <person name="Ouyang C.Y."/>
            <person name="Ngai S.M."/>
            <person name="Chan T.F."/>
            <person name="Leung E.L."/>
            <person name="Liu L."/>
            <person name="Liu Z.G."/>
            <person name="Tsui S.K."/>
        </authorList>
    </citation>
    <scope>NUCLEOTIDE SEQUENCE [LARGE SCALE GENOMIC DNA]</scope>
    <source>
        <strain evidence="1">Derp</strain>
    </source>
</reference>
<dbReference type="EMBL" id="NJHN03000036">
    <property type="protein sequence ID" value="KAH9422727.1"/>
    <property type="molecule type" value="Genomic_DNA"/>
</dbReference>